<keyword evidence="3 4" id="KW-0620">Polyamine biosynthesis</keyword>
<keyword evidence="2 4" id="KW-0808">Transferase</keyword>
<feature type="transmembrane region" description="Helical" evidence="5">
    <location>
        <begin position="572"/>
        <end position="595"/>
    </location>
</feature>
<feature type="transmembrane region" description="Helical" evidence="5">
    <location>
        <begin position="543"/>
        <end position="565"/>
    </location>
</feature>
<feature type="transmembrane region" description="Helical" evidence="5">
    <location>
        <begin position="485"/>
        <end position="505"/>
    </location>
</feature>
<dbReference type="Pfam" id="PF01564">
    <property type="entry name" value="Spermine_synth"/>
    <property type="match status" value="1"/>
</dbReference>
<gene>
    <name evidence="7" type="ORF">NK718_07900</name>
</gene>
<feature type="transmembrane region" description="Helical" evidence="5">
    <location>
        <begin position="197"/>
        <end position="216"/>
    </location>
</feature>
<comment type="caution">
    <text evidence="7">The sequence shown here is derived from an EMBL/GenBank/DDBJ whole genome shotgun (WGS) entry which is preliminary data.</text>
</comment>
<keyword evidence="5" id="KW-0812">Transmembrane</keyword>
<dbReference type="Gene3D" id="3.40.50.150">
    <property type="entry name" value="Vaccinia Virus protein VP39"/>
    <property type="match status" value="1"/>
</dbReference>
<comment type="caution">
    <text evidence="4">Lacks conserved residue(s) required for the propagation of feature annotation.</text>
</comment>
<feature type="domain" description="PABS" evidence="6">
    <location>
        <begin position="265"/>
        <end position="429"/>
    </location>
</feature>
<comment type="similarity">
    <text evidence="1">Belongs to the spermidine/spermine synthase family.</text>
</comment>
<protein>
    <recommendedName>
        <fullName evidence="6">PABS domain-containing protein</fullName>
    </recommendedName>
</protein>
<feature type="transmembrane region" description="Helical" evidence="5">
    <location>
        <begin position="74"/>
        <end position="92"/>
    </location>
</feature>
<evidence type="ECO:0000259" key="6">
    <source>
        <dbReference type="PROSITE" id="PS51006"/>
    </source>
</evidence>
<dbReference type="RefSeq" id="WP_254740369.1">
    <property type="nucleotide sequence ID" value="NZ_JANCLU010000006.1"/>
</dbReference>
<feature type="transmembrane region" description="Helical" evidence="5">
    <location>
        <begin position="660"/>
        <end position="679"/>
    </location>
</feature>
<dbReference type="CDD" id="cd02440">
    <property type="entry name" value="AdoMet_MTases"/>
    <property type="match status" value="1"/>
</dbReference>
<feature type="transmembrane region" description="Helical" evidence="5">
    <location>
        <begin position="601"/>
        <end position="623"/>
    </location>
</feature>
<evidence type="ECO:0000256" key="2">
    <source>
        <dbReference type="ARBA" id="ARBA00022679"/>
    </source>
</evidence>
<feature type="transmembrane region" description="Helical" evidence="5">
    <location>
        <begin position="15"/>
        <end position="34"/>
    </location>
</feature>
<feature type="transmembrane region" description="Helical" evidence="5">
    <location>
        <begin position="143"/>
        <end position="162"/>
    </location>
</feature>
<dbReference type="InterPro" id="IPR029063">
    <property type="entry name" value="SAM-dependent_MTases_sf"/>
</dbReference>
<organism evidence="7 8">
    <name type="scientific">Alsobacter ponti</name>
    <dbReference type="NCBI Taxonomy" id="2962936"/>
    <lineage>
        <taxon>Bacteria</taxon>
        <taxon>Pseudomonadati</taxon>
        <taxon>Pseudomonadota</taxon>
        <taxon>Alphaproteobacteria</taxon>
        <taxon>Hyphomicrobiales</taxon>
        <taxon>Alsobacteraceae</taxon>
        <taxon>Alsobacter</taxon>
    </lineage>
</organism>
<feature type="transmembrane region" description="Helical" evidence="5">
    <location>
        <begin position="635"/>
        <end position="654"/>
    </location>
</feature>
<feature type="transmembrane region" description="Helical" evidence="5">
    <location>
        <begin position="112"/>
        <end position="131"/>
    </location>
</feature>
<feature type="transmembrane region" description="Helical" evidence="5">
    <location>
        <begin position="40"/>
        <end position="62"/>
    </location>
</feature>
<dbReference type="PROSITE" id="PS51006">
    <property type="entry name" value="PABS_2"/>
    <property type="match status" value="1"/>
</dbReference>
<feature type="transmembrane region" description="Helical" evidence="5">
    <location>
        <begin position="517"/>
        <end position="537"/>
    </location>
</feature>
<dbReference type="InterPro" id="IPR030374">
    <property type="entry name" value="PABS"/>
</dbReference>
<keyword evidence="5" id="KW-0472">Membrane</keyword>
<evidence type="ECO:0000256" key="1">
    <source>
        <dbReference type="ARBA" id="ARBA00007867"/>
    </source>
</evidence>
<dbReference type="PANTHER" id="PTHR43317">
    <property type="entry name" value="THERMOSPERMINE SYNTHASE ACAULIS5"/>
    <property type="match status" value="1"/>
</dbReference>
<accession>A0ABT1LBU2</accession>
<keyword evidence="5" id="KW-1133">Transmembrane helix</keyword>
<evidence type="ECO:0000313" key="8">
    <source>
        <dbReference type="Proteomes" id="UP001205890"/>
    </source>
</evidence>
<dbReference type="PANTHER" id="PTHR43317:SF1">
    <property type="entry name" value="THERMOSPERMINE SYNTHASE ACAULIS5"/>
    <property type="match status" value="1"/>
</dbReference>
<name>A0ABT1LBU2_9HYPH</name>
<proteinExistence type="inferred from homology"/>
<sequence length="691" mass="75834">MLEFLSKSSSRERQIFLVSCVIMLLELICIRWIAAYIRLFGFFINFVLLASLVGIGVGILYAARRRKEVYPYPLVALALVVAVGGLQAKFMIPTSEILFYGNDQVEASRENWLVLPTVFALVTALFVPLGQKLGVLFKDAEPLRAYFFDILGSVVGIALFSLFAFFTLPPVVWFAALALLSVPIVERRSRITSGVSFVAILAAAYLMSAGSLWSTYYKIDYWKTADDVSYEFAVNNLGHQTANPIEKKETFYYRPYDMFGPGAFKNVLIIGAGTGSDVAIALKNGAEHVDAVEIDGELYRLGKALHPNHPYDDPRVQVHVNDGRAFMRHTERTYDLIVFALTDSLTLTSGYANLRLETFLFTQESLRDARRRLNPDGLLVAYNYYRERWSVEKLAAMVTSVFGSPPLVTTYGTRGHAAALLAGPRLATLDPALLTPYAEREGLKPGSGLSVPVVGTGLMAGDPTLKVATDDWPFFYVKEAGIPQLYRIPVLMVAAFAFGLVFWLGPKGSMRGFKPEFFLMGVAFMVLEARSLVTFALLFGTTWLVNALVFFAILLSVLASVAICARFKFRRIWIFQVLLFATLLANALVPTAALLEIGPVSIRYVTAGVFAFAPIVFANIVFAHLFGETSEPDRAFAYNLLGLAIGGLLEYSALQIGYSGLIPIAMAAYALAFASPALMRKAAAGGSVTTL</sequence>
<reference evidence="7 8" key="1">
    <citation type="submission" date="2022-07" db="EMBL/GenBank/DDBJ databases">
        <authorList>
            <person name="Li W.-J."/>
            <person name="Deng Q.-Q."/>
        </authorList>
    </citation>
    <scope>NUCLEOTIDE SEQUENCE [LARGE SCALE GENOMIC DNA]</scope>
    <source>
        <strain evidence="7 8">SYSU M60028</strain>
    </source>
</reference>
<evidence type="ECO:0000313" key="7">
    <source>
        <dbReference type="EMBL" id="MCP8938436.1"/>
    </source>
</evidence>
<evidence type="ECO:0000256" key="4">
    <source>
        <dbReference type="PROSITE-ProRule" id="PRU00354"/>
    </source>
</evidence>
<dbReference type="SUPFAM" id="SSF53335">
    <property type="entry name" value="S-adenosyl-L-methionine-dependent methyltransferases"/>
    <property type="match status" value="1"/>
</dbReference>
<dbReference type="EMBL" id="JANCLU010000006">
    <property type="protein sequence ID" value="MCP8938436.1"/>
    <property type="molecule type" value="Genomic_DNA"/>
</dbReference>
<evidence type="ECO:0000256" key="3">
    <source>
        <dbReference type="ARBA" id="ARBA00023115"/>
    </source>
</evidence>
<dbReference type="Proteomes" id="UP001205890">
    <property type="component" value="Unassembled WGS sequence"/>
</dbReference>
<evidence type="ECO:0000256" key="5">
    <source>
        <dbReference type="SAM" id="Phobius"/>
    </source>
</evidence>
<keyword evidence="8" id="KW-1185">Reference proteome</keyword>